<feature type="compositionally biased region" description="Low complexity" evidence="1">
    <location>
        <begin position="13"/>
        <end position="30"/>
    </location>
</feature>
<dbReference type="EMBL" id="JAPDMZ010000142">
    <property type="protein sequence ID" value="KAK0548198.1"/>
    <property type="molecule type" value="Genomic_DNA"/>
</dbReference>
<feature type="region of interest" description="Disordered" evidence="1">
    <location>
        <begin position="143"/>
        <end position="165"/>
    </location>
</feature>
<dbReference type="AlphaFoldDB" id="A0AAN6GSE6"/>
<name>A0AAN6GSE6_9BASI</name>
<gene>
    <name evidence="2" type="ORF">OC846_004589</name>
</gene>
<keyword evidence="3" id="KW-1185">Reference proteome</keyword>
<proteinExistence type="predicted"/>
<sequence length="165" mass="17998">MLVRVNLGAGKYSSQGSPSRTSPTTTIPFSAIDSTSPIHTHTDGSPRPETHSLTNTKLLLLPSKSIWRPHKRLSLTGPQIAHSFKISSYHYYSEGRSDAKPRGKPQLGTSHSSVDLTSTQALILDRTSDRTLLSRPGVFEKFRSMSSRHAYDDPSPGQMPAGAKV</sequence>
<evidence type="ECO:0000313" key="3">
    <source>
        <dbReference type="Proteomes" id="UP001176517"/>
    </source>
</evidence>
<dbReference type="Proteomes" id="UP001176517">
    <property type="component" value="Unassembled WGS sequence"/>
</dbReference>
<protein>
    <submittedName>
        <fullName evidence="2">Uncharacterized protein</fullName>
    </submittedName>
</protein>
<comment type="caution">
    <text evidence="2">The sequence shown here is derived from an EMBL/GenBank/DDBJ whole genome shotgun (WGS) entry which is preliminary data.</text>
</comment>
<feature type="region of interest" description="Disordered" evidence="1">
    <location>
        <begin position="94"/>
        <end position="114"/>
    </location>
</feature>
<accession>A0AAN6GSE6</accession>
<feature type="region of interest" description="Disordered" evidence="1">
    <location>
        <begin position="1"/>
        <end position="52"/>
    </location>
</feature>
<reference evidence="2" key="1">
    <citation type="journal article" date="2023" name="PhytoFront">
        <title>Draft Genome Resources of Seven Strains of Tilletia horrida, Causal Agent of Kernel Smut of Rice.</title>
        <authorList>
            <person name="Khanal S."/>
            <person name="Antony Babu S."/>
            <person name="Zhou X.G."/>
        </authorList>
    </citation>
    <scope>NUCLEOTIDE SEQUENCE</scope>
    <source>
        <strain evidence="2">TX6</strain>
    </source>
</reference>
<organism evidence="2 3">
    <name type="scientific">Tilletia horrida</name>
    <dbReference type="NCBI Taxonomy" id="155126"/>
    <lineage>
        <taxon>Eukaryota</taxon>
        <taxon>Fungi</taxon>
        <taxon>Dikarya</taxon>
        <taxon>Basidiomycota</taxon>
        <taxon>Ustilaginomycotina</taxon>
        <taxon>Exobasidiomycetes</taxon>
        <taxon>Tilletiales</taxon>
        <taxon>Tilletiaceae</taxon>
        <taxon>Tilletia</taxon>
    </lineage>
</organism>
<evidence type="ECO:0000256" key="1">
    <source>
        <dbReference type="SAM" id="MobiDB-lite"/>
    </source>
</evidence>
<feature type="compositionally biased region" description="Basic and acidic residues" evidence="1">
    <location>
        <begin position="40"/>
        <end position="50"/>
    </location>
</feature>
<evidence type="ECO:0000313" key="2">
    <source>
        <dbReference type="EMBL" id="KAK0548198.1"/>
    </source>
</evidence>